<proteinExistence type="predicted"/>
<reference evidence="1" key="1">
    <citation type="submission" date="2021-06" db="EMBL/GenBank/DDBJ databases">
        <authorList>
            <person name="Le T.D."/>
        </authorList>
    </citation>
    <scope>NUCLEOTIDE SEQUENCE</scope>
</reference>
<evidence type="ECO:0000313" key="1">
    <source>
        <dbReference type="EMBL" id="QWY14084.1"/>
    </source>
</evidence>
<evidence type="ECO:0000313" key="2">
    <source>
        <dbReference type="Proteomes" id="UP000693898"/>
    </source>
</evidence>
<dbReference type="KEGG" id="vg:80832421"/>
<keyword evidence="2" id="KW-1185">Reference proteome</keyword>
<dbReference type="EMBL" id="MZ336020">
    <property type="protein sequence ID" value="QWY14084.1"/>
    <property type="molecule type" value="Genomic_DNA"/>
</dbReference>
<accession>A0A8F3C969</accession>
<name>A0A8F3C969_9CAUD</name>
<organism evidence="1 2">
    <name type="scientific">Aeromonas phage pAh6.2TG</name>
    <dbReference type="NCBI Taxonomy" id="2849625"/>
    <lineage>
        <taxon>Viruses</taxon>
        <taxon>Duplodnaviria</taxon>
        <taxon>Heunggongvirae</taxon>
        <taxon>Uroviricota</taxon>
        <taxon>Caudoviricetes</taxon>
        <taxon>Chaseviridae</taxon>
        <taxon>Nefertitivirinae</taxon>
        <taxon>Phayathaivirus</taxon>
        <taxon>Phayathaivirus pAh62TG</taxon>
    </lineage>
</organism>
<dbReference type="Proteomes" id="UP000693898">
    <property type="component" value="Segment"/>
</dbReference>
<protein>
    <submittedName>
        <fullName evidence="1">Peptidase M20</fullName>
    </submittedName>
</protein>
<dbReference type="RefSeq" id="YP_010845269.1">
    <property type="nucleotide sequence ID" value="NC_079187.1"/>
</dbReference>
<sequence>MSNTQETNQGEHPTVKGRVLTGQKAFEFWRVEEDQKVLEQELRESATPAPETG</sequence>
<dbReference type="GeneID" id="80832421"/>